<evidence type="ECO:0000256" key="9">
    <source>
        <dbReference type="ARBA" id="ARBA00023125"/>
    </source>
</evidence>
<evidence type="ECO:0000313" key="12">
    <source>
        <dbReference type="EMBL" id="PWB75462.1"/>
    </source>
</evidence>
<dbReference type="GO" id="GO:0003700">
    <property type="term" value="F:DNA-binding transcription factor activity"/>
    <property type="evidence" value="ECO:0007669"/>
    <property type="project" value="InterPro"/>
</dbReference>
<dbReference type="Gene3D" id="3.30.1490.190">
    <property type="match status" value="1"/>
</dbReference>
<dbReference type="Gene3D" id="1.10.10.10">
    <property type="entry name" value="Winged helix-like DNA-binding domain superfamily/Winged helix DNA-binding domain"/>
    <property type="match status" value="1"/>
</dbReference>
<dbReference type="PANTHER" id="PTHR33202">
    <property type="entry name" value="ZINC UPTAKE REGULATION PROTEIN"/>
    <property type="match status" value="1"/>
</dbReference>
<feature type="binding site" evidence="11">
    <location>
        <position position="92"/>
    </location>
    <ligand>
        <name>Zn(2+)</name>
        <dbReference type="ChEBI" id="CHEBI:29105"/>
    </ligand>
</feature>
<keyword evidence="9" id="KW-0238">DNA-binding</keyword>
<dbReference type="EMBL" id="PQAP01000009">
    <property type="protein sequence ID" value="PWB75462.1"/>
    <property type="molecule type" value="Genomic_DNA"/>
</dbReference>
<dbReference type="InterPro" id="IPR036388">
    <property type="entry name" value="WH-like_DNA-bd_sf"/>
</dbReference>
<dbReference type="CDD" id="cd07153">
    <property type="entry name" value="Fur_like"/>
    <property type="match status" value="1"/>
</dbReference>
<evidence type="ECO:0000256" key="2">
    <source>
        <dbReference type="ARBA" id="ARBA00007957"/>
    </source>
</evidence>
<protein>
    <submittedName>
        <fullName evidence="12">Transcriptional repressor</fullName>
    </submittedName>
</protein>
<dbReference type="InterPro" id="IPR036390">
    <property type="entry name" value="WH_DNA-bd_sf"/>
</dbReference>
<comment type="subcellular location">
    <subcellularLocation>
        <location evidence="1">Cytoplasm</location>
    </subcellularLocation>
</comment>
<proteinExistence type="inferred from homology"/>
<feature type="binding site" evidence="11">
    <location>
        <position position="129"/>
    </location>
    <ligand>
        <name>Zn(2+)</name>
        <dbReference type="ChEBI" id="CHEBI:29105"/>
    </ligand>
</feature>
<evidence type="ECO:0000256" key="6">
    <source>
        <dbReference type="ARBA" id="ARBA00022723"/>
    </source>
</evidence>
<evidence type="ECO:0000256" key="8">
    <source>
        <dbReference type="ARBA" id="ARBA00023015"/>
    </source>
</evidence>
<dbReference type="Pfam" id="PF01475">
    <property type="entry name" value="FUR"/>
    <property type="match status" value="1"/>
</dbReference>
<accession>A0A855XAA6</accession>
<sequence length="147" mass="16904">MREFLKTKGFKMTPQRERIFKAFFGLGQHVTVDELYAKVRESDRSIGYATVWRNLKLICKVGLAEEVNLGDGVTRYDRITREPHGHLFCLGCKKLIEFETTEMVPGLTAVASAQRFKPEGFKIEITGYCEKCQSEHKEAETPQAVRW</sequence>
<name>A0A855XAA6_9BACT</name>
<dbReference type="PANTHER" id="PTHR33202:SF2">
    <property type="entry name" value="FERRIC UPTAKE REGULATION PROTEIN"/>
    <property type="match status" value="1"/>
</dbReference>
<dbReference type="InterPro" id="IPR002481">
    <property type="entry name" value="FUR"/>
</dbReference>
<organism evidence="12 13">
    <name type="scientific">candidate division GN15 bacterium</name>
    <dbReference type="NCBI Taxonomy" id="2072418"/>
    <lineage>
        <taxon>Bacteria</taxon>
        <taxon>candidate division GN15</taxon>
    </lineage>
</organism>
<comment type="subunit">
    <text evidence="3">Homodimer.</text>
</comment>
<comment type="cofactor">
    <cofactor evidence="11">
        <name>Zn(2+)</name>
        <dbReference type="ChEBI" id="CHEBI:29105"/>
    </cofactor>
    <text evidence="11">Binds 1 zinc ion per subunit.</text>
</comment>
<feature type="binding site" evidence="11">
    <location>
        <position position="89"/>
    </location>
    <ligand>
        <name>Zn(2+)</name>
        <dbReference type="ChEBI" id="CHEBI:29105"/>
    </ligand>
</feature>
<dbReference type="GO" id="GO:0045892">
    <property type="term" value="P:negative regulation of DNA-templated transcription"/>
    <property type="evidence" value="ECO:0007669"/>
    <property type="project" value="TreeGrafter"/>
</dbReference>
<dbReference type="GO" id="GO:1900705">
    <property type="term" value="P:negative regulation of siderophore biosynthetic process"/>
    <property type="evidence" value="ECO:0007669"/>
    <property type="project" value="TreeGrafter"/>
</dbReference>
<comment type="similarity">
    <text evidence="2">Belongs to the Fur family.</text>
</comment>
<keyword evidence="4" id="KW-0963">Cytoplasm</keyword>
<evidence type="ECO:0000256" key="1">
    <source>
        <dbReference type="ARBA" id="ARBA00004496"/>
    </source>
</evidence>
<gene>
    <name evidence="12" type="ORF">C3F09_02390</name>
</gene>
<dbReference type="AlphaFoldDB" id="A0A855XAA6"/>
<reference evidence="12 13" key="1">
    <citation type="journal article" date="2018" name="ISME J.">
        <title>A methanotrophic archaeon couples anaerobic oxidation of methane to Fe(III) reduction.</title>
        <authorList>
            <person name="Cai C."/>
            <person name="Leu A.O."/>
            <person name="Xie G.J."/>
            <person name="Guo J."/>
            <person name="Feng Y."/>
            <person name="Zhao J.X."/>
            <person name="Tyson G.W."/>
            <person name="Yuan Z."/>
            <person name="Hu S."/>
        </authorList>
    </citation>
    <scope>NUCLEOTIDE SEQUENCE [LARGE SCALE GENOMIC DNA]</scope>
    <source>
        <strain evidence="12">FeB_12</strain>
    </source>
</reference>
<evidence type="ECO:0000313" key="13">
    <source>
        <dbReference type="Proteomes" id="UP000250918"/>
    </source>
</evidence>
<keyword evidence="10" id="KW-0804">Transcription</keyword>
<dbReference type="Proteomes" id="UP000250918">
    <property type="component" value="Unassembled WGS sequence"/>
</dbReference>
<keyword evidence="5" id="KW-0678">Repressor</keyword>
<dbReference type="InterPro" id="IPR043135">
    <property type="entry name" value="Fur_C"/>
</dbReference>
<dbReference type="GO" id="GO:0008270">
    <property type="term" value="F:zinc ion binding"/>
    <property type="evidence" value="ECO:0007669"/>
    <property type="project" value="TreeGrafter"/>
</dbReference>
<comment type="caution">
    <text evidence="12">The sequence shown here is derived from an EMBL/GenBank/DDBJ whole genome shotgun (WGS) entry which is preliminary data.</text>
</comment>
<keyword evidence="6 11" id="KW-0479">Metal-binding</keyword>
<keyword evidence="8" id="KW-0805">Transcription regulation</keyword>
<evidence type="ECO:0000256" key="3">
    <source>
        <dbReference type="ARBA" id="ARBA00011738"/>
    </source>
</evidence>
<evidence type="ECO:0000256" key="7">
    <source>
        <dbReference type="ARBA" id="ARBA00022833"/>
    </source>
</evidence>
<dbReference type="GO" id="GO:0005829">
    <property type="term" value="C:cytosol"/>
    <property type="evidence" value="ECO:0007669"/>
    <property type="project" value="TreeGrafter"/>
</dbReference>
<evidence type="ECO:0000256" key="5">
    <source>
        <dbReference type="ARBA" id="ARBA00022491"/>
    </source>
</evidence>
<evidence type="ECO:0000256" key="4">
    <source>
        <dbReference type="ARBA" id="ARBA00022490"/>
    </source>
</evidence>
<evidence type="ECO:0000256" key="11">
    <source>
        <dbReference type="PIRSR" id="PIRSR602481-1"/>
    </source>
</evidence>
<dbReference type="SUPFAM" id="SSF46785">
    <property type="entry name" value="Winged helix' DNA-binding domain"/>
    <property type="match status" value="1"/>
</dbReference>
<keyword evidence="7 11" id="KW-0862">Zinc</keyword>
<evidence type="ECO:0000256" key="10">
    <source>
        <dbReference type="ARBA" id="ARBA00023163"/>
    </source>
</evidence>
<feature type="binding site" evidence="11">
    <location>
        <position position="132"/>
    </location>
    <ligand>
        <name>Zn(2+)</name>
        <dbReference type="ChEBI" id="CHEBI:29105"/>
    </ligand>
</feature>
<dbReference type="GO" id="GO:0000976">
    <property type="term" value="F:transcription cis-regulatory region binding"/>
    <property type="evidence" value="ECO:0007669"/>
    <property type="project" value="TreeGrafter"/>
</dbReference>